<reference evidence="4 5" key="1">
    <citation type="submission" date="2019-05" db="EMBL/GenBank/DDBJ databases">
        <title>Mikania micrantha, genome provides insights into the molecular mechanism of rapid growth.</title>
        <authorList>
            <person name="Liu B."/>
        </authorList>
    </citation>
    <scope>NUCLEOTIDE SEQUENCE [LARGE SCALE GENOMIC DNA]</scope>
    <source>
        <strain evidence="4">NLD-2019</strain>
        <tissue evidence="4">Leaf</tissue>
    </source>
</reference>
<dbReference type="GO" id="GO:0005829">
    <property type="term" value="C:cytosol"/>
    <property type="evidence" value="ECO:0007669"/>
    <property type="project" value="TreeGrafter"/>
</dbReference>
<dbReference type="Gene3D" id="1.20.1270.10">
    <property type="match status" value="1"/>
</dbReference>
<evidence type="ECO:0000256" key="3">
    <source>
        <dbReference type="SAM" id="MobiDB-lite"/>
    </source>
</evidence>
<dbReference type="Gene3D" id="2.60.34.10">
    <property type="entry name" value="Substrate Binding Domain Of DNAk, Chain A, domain 1"/>
    <property type="match status" value="1"/>
</dbReference>
<dbReference type="InterPro" id="IPR029048">
    <property type="entry name" value="HSP70_C_sf"/>
</dbReference>
<protein>
    <submittedName>
        <fullName evidence="4">Uncharacterized protein</fullName>
    </submittedName>
</protein>
<organism evidence="4 5">
    <name type="scientific">Mikania micrantha</name>
    <name type="common">bitter vine</name>
    <dbReference type="NCBI Taxonomy" id="192012"/>
    <lineage>
        <taxon>Eukaryota</taxon>
        <taxon>Viridiplantae</taxon>
        <taxon>Streptophyta</taxon>
        <taxon>Embryophyta</taxon>
        <taxon>Tracheophyta</taxon>
        <taxon>Spermatophyta</taxon>
        <taxon>Magnoliopsida</taxon>
        <taxon>eudicotyledons</taxon>
        <taxon>Gunneridae</taxon>
        <taxon>Pentapetalae</taxon>
        <taxon>asterids</taxon>
        <taxon>campanulids</taxon>
        <taxon>Asterales</taxon>
        <taxon>Asteraceae</taxon>
        <taxon>Asteroideae</taxon>
        <taxon>Heliantheae alliance</taxon>
        <taxon>Eupatorieae</taxon>
        <taxon>Mikania</taxon>
    </lineage>
</organism>
<dbReference type="PANTHER" id="PTHR45639">
    <property type="entry name" value="HSC70CB, ISOFORM G-RELATED"/>
    <property type="match status" value="1"/>
</dbReference>
<dbReference type="EMBL" id="SZYD01002681">
    <property type="protein sequence ID" value="KAC9255294.1"/>
    <property type="molecule type" value="Genomic_DNA"/>
</dbReference>
<dbReference type="Pfam" id="PF00012">
    <property type="entry name" value="HSP70"/>
    <property type="match status" value="2"/>
</dbReference>
<dbReference type="GO" id="GO:0005634">
    <property type="term" value="C:nucleus"/>
    <property type="evidence" value="ECO:0007669"/>
    <property type="project" value="TreeGrafter"/>
</dbReference>
<comment type="caution">
    <text evidence="4">The sequence shown here is derived from an EMBL/GenBank/DDBJ whole genome shotgun (WGS) entry which is preliminary data.</text>
</comment>
<dbReference type="Proteomes" id="UP000326396">
    <property type="component" value="Unassembled WGS sequence"/>
</dbReference>
<dbReference type="PRINTS" id="PR00301">
    <property type="entry name" value="HEATSHOCK70"/>
</dbReference>
<dbReference type="Gene3D" id="3.30.30.30">
    <property type="match status" value="1"/>
</dbReference>
<dbReference type="InterPro" id="IPR029047">
    <property type="entry name" value="HSP70_peptide-bd_sf"/>
</dbReference>
<dbReference type="FunFam" id="3.30.420.40:FF:000171">
    <property type="entry name" value="Heat shock 70 kDa protein 4"/>
    <property type="match status" value="1"/>
</dbReference>
<dbReference type="InterPro" id="IPR013126">
    <property type="entry name" value="Hsp_70_fam"/>
</dbReference>
<feature type="compositionally biased region" description="Basic and acidic residues" evidence="3">
    <location>
        <begin position="574"/>
        <end position="588"/>
    </location>
</feature>
<evidence type="ECO:0000256" key="1">
    <source>
        <dbReference type="ARBA" id="ARBA00022741"/>
    </source>
</evidence>
<keyword evidence="2" id="KW-0067">ATP-binding</keyword>
<evidence type="ECO:0000313" key="4">
    <source>
        <dbReference type="EMBL" id="KAC9255294.1"/>
    </source>
</evidence>
<dbReference type="InterPro" id="IPR043129">
    <property type="entry name" value="ATPase_NBD"/>
</dbReference>
<dbReference type="Gene3D" id="3.90.640.10">
    <property type="entry name" value="Actin, Chain A, domain 4"/>
    <property type="match status" value="1"/>
</dbReference>
<name>A0A5N6L773_9ASTR</name>
<gene>
    <name evidence="4" type="ORF">E3N88_46123</name>
</gene>
<dbReference type="Gene3D" id="3.30.420.40">
    <property type="match status" value="4"/>
</dbReference>
<evidence type="ECO:0000256" key="2">
    <source>
        <dbReference type="ARBA" id="ARBA00022840"/>
    </source>
</evidence>
<dbReference type="OrthoDB" id="1700364at2759"/>
<proteinExistence type="predicted"/>
<dbReference type="GO" id="GO:0140662">
    <property type="term" value="F:ATP-dependent protein folding chaperone"/>
    <property type="evidence" value="ECO:0007669"/>
    <property type="project" value="InterPro"/>
</dbReference>
<sequence>MSAIGFDIGNERRVIVAAKHGGIDVLLNDESQGETPAMVSFGEKQQFIGSALATANPKSTISHIKRLIGKLYNEVQEELKLLPFVTGKGPRGGVLIELEYLKQKWTFTPVEILGMLFTHLKQTVEKNLESPVVDCMIGIPTFLQICRGVTAWPKPLQLMHDGTAIALGYGMYKTDFSDSGPTVVMFVDIGHCDTQVAVAAFKQGKMNILSHSFDQNLGEAPISIECLIGDTDVRGIITREEFENLSSRLLDRVRVPCIMALQDSGLSVDQVYTVELFGSGSRIQTVTRILTLFSHKKPTRTINASECVARGCALRCAMLSPTLHVLHYKSFPYSVLLPSPDHEFVLFPKGRPFPTENMVGHTGNIPFSFHVTYKNEATFPAGISPMIGSFMVSLSYLCALVLEHNNYLWKLIANNCMMNLPFSENLQVSTTHDELYEAQKKEKILAEQDLKVEQTKDQRNTLESFVYDTRSKLSSAYKSFATDSEKEAIINSLKETEQWLYEDSDDESEPDYAGKFEDIKRAIAEKALEASVAKYRELAADSLSASKKEMFPRTPPCSDLSGLPDYAWRIQHCKPVDQEGSRSEGLDHRRIRRT</sequence>
<keyword evidence="1" id="KW-0547">Nucleotide-binding</keyword>
<dbReference type="FunFam" id="1.20.1270.10:FF:000002">
    <property type="entry name" value="Heat shock 70 kDa protein 4"/>
    <property type="match status" value="1"/>
</dbReference>
<dbReference type="GO" id="GO:0005524">
    <property type="term" value="F:ATP binding"/>
    <property type="evidence" value="ECO:0007669"/>
    <property type="project" value="UniProtKB-KW"/>
</dbReference>
<feature type="region of interest" description="Disordered" evidence="3">
    <location>
        <begin position="574"/>
        <end position="594"/>
    </location>
</feature>
<dbReference type="PANTHER" id="PTHR45639:SF23">
    <property type="entry name" value="HEAT SHOCK PROTEIN 70 FAMILY"/>
    <property type="match status" value="1"/>
</dbReference>
<dbReference type="SUPFAM" id="SSF53067">
    <property type="entry name" value="Actin-like ATPase domain"/>
    <property type="match status" value="2"/>
</dbReference>
<dbReference type="AlphaFoldDB" id="A0A5N6L773"/>
<accession>A0A5N6L773</accession>
<evidence type="ECO:0000313" key="5">
    <source>
        <dbReference type="Proteomes" id="UP000326396"/>
    </source>
</evidence>
<dbReference type="SUPFAM" id="SSF100934">
    <property type="entry name" value="Heat shock protein 70kD (HSP70), C-terminal subdomain"/>
    <property type="match status" value="1"/>
</dbReference>
<keyword evidence="5" id="KW-1185">Reference proteome</keyword>